<dbReference type="GO" id="GO:0047044">
    <property type="term" value="F:androstan-3-alpha,17-beta-diol dehydrogenase (NAD+) activity"/>
    <property type="evidence" value="ECO:0007669"/>
    <property type="project" value="UniProtKB-EC"/>
</dbReference>
<dbReference type="EMBL" id="JACGWY010000001">
    <property type="protein sequence ID" value="MBA8815564.1"/>
    <property type="molecule type" value="Genomic_DNA"/>
</dbReference>
<proteinExistence type="inferred from homology"/>
<gene>
    <name evidence="3" type="ORF">FHX48_000616</name>
</gene>
<evidence type="ECO:0000313" key="3">
    <source>
        <dbReference type="EMBL" id="MBA8815564.1"/>
    </source>
</evidence>
<dbReference type="PANTHER" id="PTHR24321">
    <property type="entry name" value="DEHYDROGENASES, SHORT CHAIN"/>
    <property type="match status" value="1"/>
</dbReference>
<sequence>MTKRFEGKTILISGGAGGQGAAHMRAYLREGANVVIGDIADERGAALVRDEPRADYVHLDVRSEDDWANAVRVAEVRFGPIGVLVNNAGVPSPAALIEHGRVDDWRRIIDVNLTGQYLGIRAVVPSLRRNGGGSIVNIASMAADTGIAFLAPYVASKWGLRGLTQTAALELGRDNIRVNAIHPGVVRTPFITDPVTPDEPPVSEIFSPDALAITRIAEPEEISDMVLFVTSDEAAFATGSDFVVDGGLLLGPAVPREA</sequence>
<dbReference type="RefSeq" id="WP_167048492.1">
    <property type="nucleotide sequence ID" value="NZ_JAAOZB010000002.1"/>
</dbReference>
<dbReference type="Gene3D" id="3.40.50.720">
    <property type="entry name" value="NAD(P)-binding Rossmann-like Domain"/>
    <property type="match status" value="1"/>
</dbReference>
<evidence type="ECO:0000256" key="2">
    <source>
        <dbReference type="ARBA" id="ARBA00023002"/>
    </source>
</evidence>
<dbReference type="PANTHER" id="PTHR24321:SF8">
    <property type="entry name" value="ESTRADIOL 17-BETA-DEHYDROGENASE 8-RELATED"/>
    <property type="match status" value="1"/>
</dbReference>
<dbReference type="AlphaFoldDB" id="A0A7W3PL69"/>
<comment type="similarity">
    <text evidence="1">Belongs to the short-chain dehydrogenases/reductases (SDR) family.</text>
</comment>
<organism evidence="3 4">
    <name type="scientific">Microbacterium halimionae</name>
    <dbReference type="NCBI Taxonomy" id="1526413"/>
    <lineage>
        <taxon>Bacteria</taxon>
        <taxon>Bacillati</taxon>
        <taxon>Actinomycetota</taxon>
        <taxon>Actinomycetes</taxon>
        <taxon>Micrococcales</taxon>
        <taxon>Microbacteriaceae</taxon>
        <taxon>Microbacterium</taxon>
    </lineage>
</organism>
<dbReference type="InterPro" id="IPR002347">
    <property type="entry name" value="SDR_fam"/>
</dbReference>
<keyword evidence="4" id="KW-1185">Reference proteome</keyword>
<reference evidence="3 4" key="1">
    <citation type="submission" date="2020-07" db="EMBL/GenBank/DDBJ databases">
        <title>Sequencing the genomes of 1000 actinobacteria strains.</title>
        <authorList>
            <person name="Klenk H.-P."/>
        </authorList>
    </citation>
    <scope>NUCLEOTIDE SEQUENCE [LARGE SCALE GENOMIC DNA]</scope>
    <source>
        <strain evidence="3 4">DSM 27576</strain>
    </source>
</reference>
<dbReference type="Pfam" id="PF13561">
    <property type="entry name" value="adh_short_C2"/>
    <property type="match status" value="1"/>
</dbReference>
<protein>
    <submittedName>
        <fullName evidence="3">3alpha(Or 20beta)-hydroxysteroid dehydrogenase</fullName>
        <ecNumber evidence="3">1.1.1.53</ecNumber>
    </submittedName>
</protein>
<comment type="caution">
    <text evidence="3">The sequence shown here is derived from an EMBL/GenBank/DDBJ whole genome shotgun (WGS) entry which is preliminary data.</text>
</comment>
<dbReference type="InterPro" id="IPR036291">
    <property type="entry name" value="NAD(P)-bd_dom_sf"/>
</dbReference>
<dbReference type="EC" id="1.1.1.53" evidence="3"/>
<dbReference type="InterPro" id="IPR020904">
    <property type="entry name" value="Sc_DH/Rdtase_CS"/>
</dbReference>
<dbReference type="FunFam" id="3.40.50.720:FF:000084">
    <property type="entry name" value="Short-chain dehydrogenase reductase"/>
    <property type="match status" value="1"/>
</dbReference>
<accession>A0A7W3PL69</accession>
<dbReference type="PROSITE" id="PS00061">
    <property type="entry name" value="ADH_SHORT"/>
    <property type="match status" value="1"/>
</dbReference>
<dbReference type="SUPFAM" id="SSF51735">
    <property type="entry name" value="NAD(P)-binding Rossmann-fold domains"/>
    <property type="match status" value="1"/>
</dbReference>
<evidence type="ECO:0000313" key="4">
    <source>
        <dbReference type="Proteomes" id="UP000526083"/>
    </source>
</evidence>
<dbReference type="PRINTS" id="PR00081">
    <property type="entry name" value="GDHRDH"/>
</dbReference>
<keyword evidence="2 3" id="KW-0560">Oxidoreductase</keyword>
<name>A0A7W3PL69_9MICO</name>
<dbReference type="PRINTS" id="PR00080">
    <property type="entry name" value="SDRFAMILY"/>
</dbReference>
<evidence type="ECO:0000256" key="1">
    <source>
        <dbReference type="ARBA" id="ARBA00006484"/>
    </source>
</evidence>
<dbReference type="Proteomes" id="UP000526083">
    <property type="component" value="Unassembled WGS sequence"/>
</dbReference>